<dbReference type="InterPro" id="IPR036812">
    <property type="entry name" value="NAD(P)_OxRdtase_dom_sf"/>
</dbReference>
<sequence length="305" mass="34372">MKYMRLGQSDLLVPRLALGCMRMSALSLTEAKQVIQQCLDLGINFFDHADIYGKGQSERIFGQAIKELGLEREQVIIQSKCGIRPGFFDFSKEHILAAVDGILERLQTDYLDLLVLHRPDTLWEPEEVAAAFSSLKEQGKVRHFGLSNVNRYQMELLQAYWQEPLLVNQLQVSLVHTPMIDAGLQVNMLTEGGLNRDGGILDYCRLRGVTIQAWSPFMIDLAQGTFFDHPDYPELNHVLAELADSKGVSVEAIATAFLLRHPAQMQVLVGSMNPDRLQKIAAASQVELSRQEWYRLYLSAGKELP</sequence>
<dbReference type="OrthoDB" id="9773828at2"/>
<dbReference type="AlphaFoldDB" id="A0A5C5SGK6"/>
<dbReference type="PANTHER" id="PTHR43364">
    <property type="entry name" value="NADH-SPECIFIC METHYLGLYOXAL REDUCTASE-RELATED"/>
    <property type="match status" value="1"/>
</dbReference>
<dbReference type="Pfam" id="PF00248">
    <property type="entry name" value="Aldo_ket_red"/>
    <property type="match status" value="1"/>
</dbReference>
<dbReference type="InterPro" id="IPR050523">
    <property type="entry name" value="AKR_Detox_Biosynth"/>
</dbReference>
<gene>
    <name evidence="2" type="ORF">FRX57_03415</name>
</gene>
<keyword evidence="3" id="KW-1185">Reference proteome</keyword>
<evidence type="ECO:0000313" key="3">
    <source>
        <dbReference type="Proteomes" id="UP000317430"/>
    </source>
</evidence>
<organism evidence="2 3">
    <name type="scientific">Streptococcus cuniculipharyngis</name>
    <dbReference type="NCBI Taxonomy" id="1562651"/>
    <lineage>
        <taxon>Bacteria</taxon>
        <taxon>Bacillati</taxon>
        <taxon>Bacillota</taxon>
        <taxon>Bacilli</taxon>
        <taxon>Lactobacillales</taxon>
        <taxon>Streptococcaceae</taxon>
        <taxon>Streptococcus</taxon>
    </lineage>
</organism>
<dbReference type="Proteomes" id="UP000317430">
    <property type="component" value="Unassembled WGS sequence"/>
</dbReference>
<feature type="domain" description="NADP-dependent oxidoreductase" evidence="1">
    <location>
        <begin position="15"/>
        <end position="295"/>
    </location>
</feature>
<protein>
    <submittedName>
        <fullName evidence="2">Aldo/keto reductase family oxidoreductase</fullName>
    </submittedName>
</protein>
<dbReference type="RefSeq" id="WP_146566644.1">
    <property type="nucleotide sequence ID" value="NZ_VOHL01000001.1"/>
</dbReference>
<name>A0A5C5SGK6_9STRE</name>
<dbReference type="Gene3D" id="3.20.20.100">
    <property type="entry name" value="NADP-dependent oxidoreductase domain"/>
    <property type="match status" value="1"/>
</dbReference>
<dbReference type="EMBL" id="VOHL01000001">
    <property type="protein sequence ID" value="TWS99258.1"/>
    <property type="molecule type" value="Genomic_DNA"/>
</dbReference>
<evidence type="ECO:0000313" key="2">
    <source>
        <dbReference type="EMBL" id="TWS99258.1"/>
    </source>
</evidence>
<reference evidence="2 3" key="1">
    <citation type="submission" date="2019-08" db="EMBL/GenBank/DDBJ databases">
        <authorList>
            <person name="Lei W."/>
        </authorList>
    </citation>
    <scope>NUCLEOTIDE SEQUENCE [LARGE SCALE GENOMIC DNA]</scope>
    <source>
        <strain evidence="2 3">CCUG 66496</strain>
    </source>
</reference>
<dbReference type="PANTHER" id="PTHR43364:SF1">
    <property type="entry name" value="OXIDOREDUCTASE YDHF"/>
    <property type="match status" value="1"/>
</dbReference>
<dbReference type="SUPFAM" id="SSF51430">
    <property type="entry name" value="NAD(P)-linked oxidoreductase"/>
    <property type="match status" value="1"/>
</dbReference>
<accession>A0A5C5SGK6</accession>
<dbReference type="InterPro" id="IPR023210">
    <property type="entry name" value="NADP_OxRdtase_dom"/>
</dbReference>
<comment type="caution">
    <text evidence="2">The sequence shown here is derived from an EMBL/GenBank/DDBJ whole genome shotgun (WGS) entry which is preliminary data.</text>
</comment>
<proteinExistence type="predicted"/>
<evidence type="ECO:0000259" key="1">
    <source>
        <dbReference type="Pfam" id="PF00248"/>
    </source>
</evidence>
<dbReference type="CDD" id="cd19092">
    <property type="entry name" value="AKR_BsYcsN_EcYdhF-like"/>
    <property type="match status" value="1"/>
</dbReference>
<dbReference type="GO" id="GO:0005829">
    <property type="term" value="C:cytosol"/>
    <property type="evidence" value="ECO:0007669"/>
    <property type="project" value="TreeGrafter"/>
</dbReference>